<sequence>MNQKIHGLTSEEAKTLLTKNGLNEVPEPKYNF</sequence>
<dbReference type="InterPro" id="IPR004014">
    <property type="entry name" value="ATPase_P-typ_cation-transptr_N"/>
</dbReference>
<organism evidence="2 3">
    <name type="scientific">Lactobacillus gigeriorum DSM 23908 = CRBIP 24.85</name>
    <dbReference type="NCBI Taxonomy" id="1423751"/>
    <lineage>
        <taxon>Bacteria</taxon>
        <taxon>Bacillati</taxon>
        <taxon>Bacillota</taxon>
        <taxon>Bacilli</taxon>
        <taxon>Lactobacillales</taxon>
        <taxon>Lactobacillaceae</taxon>
        <taxon>Lactobacillus</taxon>
    </lineage>
</organism>
<evidence type="ECO:0000313" key="3">
    <source>
        <dbReference type="Proteomes" id="UP000009326"/>
    </source>
</evidence>
<dbReference type="Pfam" id="PF00690">
    <property type="entry name" value="Cation_ATPase_N"/>
    <property type="match status" value="1"/>
</dbReference>
<accession>I7LGS9</accession>
<gene>
    <name evidence="2" type="ORF">BN52_01150</name>
</gene>
<feature type="domain" description="Cation-transporting P-type ATPase N-terminal" evidence="1">
    <location>
        <begin position="6"/>
        <end position="29"/>
    </location>
</feature>
<evidence type="ECO:0000313" key="2">
    <source>
        <dbReference type="EMBL" id="CCI87918.1"/>
    </source>
</evidence>
<reference evidence="2 3" key="1">
    <citation type="submission" date="2012-06" db="EMBL/GenBank/DDBJ databases">
        <title>Draft genome sequence of Lactobacillus gigeriorum CRBIP 24.85T, isolated from chicken crop.</title>
        <authorList>
            <person name="Cousin S."/>
            <person name="Ma L."/>
            <person name="Creno S."/>
            <person name="Clermont D."/>
            <person name="Loux V."/>
            <person name="Bizet C."/>
            <person name="Bouchier C."/>
        </authorList>
    </citation>
    <scope>NUCLEOTIDE SEQUENCE [LARGE SCALE GENOMIC DNA]</scope>
    <source>
        <strain evidence="3">CRBIP 24.85T</strain>
    </source>
</reference>
<dbReference type="InterPro" id="IPR023298">
    <property type="entry name" value="ATPase_P-typ_TM_dom_sf"/>
</dbReference>
<dbReference type="EMBL" id="CAKC01000094">
    <property type="protein sequence ID" value="CCI87918.1"/>
    <property type="molecule type" value="Genomic_DNA"/>
</dbReference>
<dbReference type="Proteomes" id="UP000009326">
    <property type="component" value="Unassembled WGS sequence"/>
</dbReference>
<evidence type="ECO:0000259" key="1">
    <source>
        <dbReference type="Pfam" id="PF00690"/>
    </source>
</evidence>
<dbReference type="SUPFAM" id="SSF81665">
    <property type="entry name" value="Calcium ATPase, transmembrane domain M"/>
    <property type="match status" value="1"/>
</dbReference>
<comment type="caution">
    <text evidence="2">The sequence shown here is derived from an EMBL/GenBank/DDBJ whole genome shotgun (WGS) entry which is preliminary data.</text>
</comment>
<proteinExistence type="predicted"/>
<dbReference type="AlphaFoldDB" id="I7LGS9"/>
<protein>
    <recommendedName>
        <fullName evidence="1">Cation-transporting P-type ATPase N-terminal domain-containing protein</fullName>
    </recommendedName>
</protein>
<name>I7LGS9_9LACO</name>